<dbReference type="EC" id="7.4.2.1" evidence="9"/>
<dbReference type="GO" id="GO:0005886">
    <property type="term" value="C:plasma membrane"/>
    <property type="evidence" value="ECO:0007669"/>
    <property type="project" value="UniProtKB-SubCell"/>
</dbReference>
<dbReference type="Gene3D" id="3.40.50.300">
    <property type="entry name" value="P-loop containing nucleotide triphosphate hydrolases"/>
    <property type="match status" value="1"/>
</dbReference>
<dbReference type="PANTHER" id="PTHR43166">
    <property type="entry name" value="AMINO ACID IMPORT ATP-BINDING PROTEIN"/>
    <property type="match status" value="1"/>
</dbReference>
<evidence type="ECO:0000256" key="7">
    <source>
        <dbReference type="ARBA" id="ARBA00022970"/>
    </source>
</evidence>
<feature type="domain" description="ABC transporter" evidence="11">
    <location>
        <begin position="15"/>
        <end position="249"/>
    </location>
</feature>
<dbReference type="PANTHER" id="PTHR43166:SF9">
    <property type="entry name" value="GLUTAMATE_ASPARTATE IMPORT ATP-BINDING PROTEIN GLTL"/>
    <property type="match status" value="1"/>
</dbReference>
<dbReference type="InterPro" id="IPR050086">
    <property type="entry name" value="MetN_ABC_transporter-like"/>
</dbReference>
<dbReference type="FunFam" id="3.40.50.300:FF:000020">
    <property type="entry name" value="Amino acid ABC transporter ATP-binding component"/>
    <property type="match status" value="1"/>
</dbReference>
<keyword evidence="6 12" id="KW-0067">ATP-binding</keyword>
<keyword evidence="3" id="KW-0813">Transport</keyword>
<evidence type="ECO:0000259" key="11">
    <source>
        <dbReference type="PROSITE" id="PS50893"/>
    </source>
</evidence>
<evidence type="ECO:0000256" key="2">
    <source>
        <dbReference type="ARBA" id="ARBA00005417"/>
    </source>
</evidence>
<dbReference type="InterPro" id="IPR003593">
    <property type="entry name" value="AAA+_ATPase"/>
</dbReference>
<comment type="catalytic activity">
    <reaction evidence="10">
        <text>a polar amino acid(out) + ATP + H2O = a polar amino acid(in) + ADP + phosphate + H(+)</text>
        <dbReference type="Rhea" id="RHEA:14673"/>
        <dbReference type="ChEBI" id="CHEBI:15377"/>
        <dbReference type="ChEBI" id="CHEBI:15378"/>
        <dbReference type="ChEBI" id="CHEBI:30616"/>
        <dbReference type="ChEBI" id="CHEBI:43474"/>
        <dbReference type="ChEBI" id="CHEBI:62031"/>
        <dbReference type="ChEBI" id="CHEBI:456216"/>
        <dbReference type="EC" id="7.4.2.1"/>
    </reaction>
    <physiologicalReaction direction="left-to-right" evidence="10">
        <dbReference type="Rhea" id="RHEA:14674"/>
    </physiologicalReaction>
</comment>
<evidence type="ECO:0000256" key="8">
    <source>
        <dbReference type="ARBA" id="ARBA00023136"/>
    </source>
</evidence>
<protein>
    <recommendedName>
        <fullName evidence="9">ABC-type polar-amino-acid transporter</fullName>
        <ecNumber evidence="9">7.4.2.1</ecNumber>
    </recommendedName>
</protein>
<keyword evidence="7" id="KW-0029">Amino-acid transport</keyword>
<dbReference type="PROSITE" id="PS50893">
    <property type="entry name" value="ABC_TRANSPORTER_2"/>
    <property type="match status" value="1"/>
</dbReference>
<dbReference type="InterPro" id="IPR027417">
    <property type="entry name" value="P-loop_NTPase"/>
</dbReference>
<evidence type="ECO:0000256" key="4">
    <source>
        <dbReference type="ARBA" id="ARBA00022475"/>
    </source>
</evidence>
<dbReference type="GO" id="GO:0016887">
    <property type="term" value="F:ATP hydrolysis activity"/>
    <property type="evidence" value="ECO:0007669"/>
    <property type="project" value="InterPro"/>
</dbReference>
<dbReference type="GO" id="GO:0005524">
    <property type="term" value="F:ATP binding"/>
    <property type="evidence" value="ECO:0007669"/>
    <property type="project" value="UniProtKB-KW"/>
</dbReference>
<dbReference type="Proteomes" id="UP000307000">
    <property type="component" value="Chromosome"/>
</dbReference>
<keyword evidence="4" id="KW-1003">Cell membrane</keyword>
<evidence type="ECO:0000256" key="1">
    <source>
        <dbReference type="ARBA" id="ARBA00004202"/>
    </source>
</evidence>
<dbReference type="RefSeq" id="WP_138926633.1">
    <property type="nucleotide sequence ID" value="NZ_BAAAGL010000011.1"/>
</dbReference>
<dbReference type="SMART" id="SM00382">
    <property type="entry name" value="AAA"/>
    <property type="match status" value="1"/>
</dbReference>
<keyword evidence="13" id="KW-1185">Reference proteome</keyword>
<dbReference type="AlphaFoldDB" id="A0A5B7WX96"/>
<evidence type="ECO:0000256" key="3">
    <source>
        <dbReference type="ARBA" id="ARBA00022448"/>
    </source>
</evidence>
<comment type="similarity">
    <text evidence="2">Belongs to the ABC transporter superfamily.</text>
</comment>
<evidence type="ECO:0000256" key="10">
    <source>
        <dbReference type="ARBA" id="ARBA00047624"/>
    </source>
</evidence>
<comment type="subcellular location">
    <subcellularLocation>
        <location evidence="1">Cell membrane</location>
        <topology evidence="1">Peripheral membrane protein</topology>
    </subcellularLocation>
</comment>
<dbReference type="KEGG" id="gcr:GcLGCM259_2160"/>
<gene>
    <name evidence="12" type="ORF">GcLGCM259_2160</name>
</gene>
<evidence type="ECO:0000256" key="9">
    <source>
        <dbReference type="ARBA" id="ARBA00038850"/>
    </source>
</evidence>
<dbReference type="SUPFAM" id="SSF52540">
    <property type="entry name" value="P-loop containing nucleoside triphosphate hydrolases"/>
    <property type="match status" value="1"/>
</dbReference>
<dbReference type="InterPro" id="IPR030679">
    <property type="entry name" value="ABC_ATPase_HisP-typ"/>
</dbReference>
<dbReference type="CDD" id="cd03262">
    <property type="entry name" value="ABC_HisP_GlnQ"/>
    <property type="match status" value="1"/>
</dbReference>
<dbReference type="InterPro" id="IPR017871">
    <property type="entry name" value="ABC_transporter-like_CS"/>
</dbReference>
<dbReference type="PIRSF" id="PIRSF039085">
    <property type="entry name" value="ABC_ATPase_HisP"/>
    <property type="match status" value="1"/>
</dbReference>
<sequence>MSTSTTEQKFEAAGANITGLRKSYGNNEVLKGIDLNLEPGEVVCLIGPSGSGKSTLLRCVNLLEKPNGGTIHVGGFEATDPDVDLDRMRRHVGMVFQQFNLFPHLTVLENCTVAQIKVAKRPKSEAKRIAQTNLDRVGLGDFGSRYPDQLSGGQQQRVAIARALSMEPRLMLFDEPTSALDPETVGEVLAIMKSLAKGGMTMLVVTHEMTFAKEVADRVVFMDDGVVVEEGKAADVIGNPQQPRTQDFLRRVLDPTHVDI</sequence>
<evidence type="ECO:0000256" key="6">
    <source>
        <dbReference type="ARBA" id="ARBA00022840"/>
    </source>
</evidence>
<evidence type="ECO:0000313" key="13">
    <source>
        <dbReference type="Proteomes" id="UP000307000"/>
    </source>
</evidence>
<name>A0A5B7WX96_9MICC</name>
<dbReference type="InterPro" id="IPR003439">
    <property type="entry name" value="ABC_transporter-like_ATP-bd"/>
</dbReference>
<dbReference type="Pfam" id="PF00005">
    <property type="entry name" value="ABC_tran"/>
    <property type="match status" value="1"/>
</dbReference>
<keyword evidence="8" id="KW-0472">Membrane</keyword>
<accession>A0A5B7WX96</accession>
<dbReference type="EMBL" id="CP034412">
    <property type="protein sequence ID" value="QCY47870.1"/>
    <property type="molecule type" value="Genomic_DNA"/>
</dbReference>
<evidence type="ECO:0000256" key="5">
    <source>
        <dbReference type="ARBA" id="ARBA00022741"/>
    </source>
</evidence>
<proteinExistence type="inferred from homology"/>
<keyword evidence="5" id="KW-0547">Nucleotide-binding</keyword>
<evidence type="ECO:0000313" key="12">
    <source>
        <dbReference type="EMBL" id="QCY47870.1"/>
    </source>
</evidence>
<reference evidence="12 13" key="1">
    <citation type="submission" date="2018-12" db="EMBL/GenBank/DDBJ databases">
        <title>Complete Genome Sequence of Glutamicibacter creatinolyticus strain LGCM259,isolated from an abscess of a 12-year-old mare in Italy.</title>
        <authorList>
            <person name="Santos R.G."/>
            <person name="Silva A.L."/>
            <person name="Seyffert N."/>
            <person name="Castro T.L.P."/>
            <person name="Attili A.R."/>
            <person name="Rifici C."/>
            <person name="Mazzullo G."/>
            <person name="Brenig B."/>
            <person name="Venanzi F."/>
            <person name="Azevedo V."/>
        </authorList>
    </citation>
    <scope>NUCLEOTIDE SEQUENCE [LARGE SCALE GENOMIC DNA]</scope>
    <source>
        <strain evidence="12 13">LGCM 259</strain>
    </source>
</reference>
<dbReference type="GO" id="GO:0015426">
    <property type="term" value="F:ATPase-coupled polar amino acid-transporter activity"/>
    <property type="evidence" value="ECO:0007669"/>
    <property type="project" value="UniProtKB-EC"/>
</dbReference>
<organism evidence="12 13">
    <name type="scientific">Glutamicibacter creatinolyticus</name>
    <dbReference type="NCBI Taxonomy" id="162496"/>
    <lineage>
        <taxon>Bacteria</taxon>
        <taxon>Bacillati</taxon>
        <taxon>Actinomycetota</taxon>
        <taxon>Actinomycetes</taxon>
        <taxon>Micrococcales</taxon>
        <taxon>Micrococcaceae</taxon>
        <taxon>Glutamicibacter</taxon>
    </lineage>
</organism>
<dbReference type="PROSITE" id="PS00211">
    <property type="entry name" value="ABC_TRANSPORTER_1"/>
    <property type="match status" value="1"/>
</dbReference>